<organism evidence="2 3">
    <name type="scientific">Mesorhizobium loti R88b</name>
    <dbReference type="NCBI Taxonomy" id="935548"/>
    <lineage>
        <taxon>Bacteria</taxon>
        <taxon>Pseudomonadati</taxon>
        <taxon>Pseudomonadota</taxon>
        <taxon>Alphaproteobacteria</taxon>
        <taxon>Hyphomicrobiales</taxon>
        <taxon>Phyllobacteriaceae</taxon>
        <taxon>Mesorhizobium</taxon>
    </lineage>
</organism>
<name>A0A6M7WVT8_RHILI</name>
<evidence type="ECO:0000313" key="2">
    <source>
        <dbReference type="EMBL" id="QKD06277.1"/>
    </source>
</evidence>
<feature type="signal peptide" evidence="1">
    <location>
        <begin position="1"/>
        <end position="23"/>
    </location>
</feature>
<protein>
    <recommendedName>
        <fullName evidence="4">EF-hand domain-containing protein</fullName>
    </recommendedName>
</protein>
<evidence type="ECO:0008006" key="4">
    <source>
        <dbReference type="Google" id="ProtNLM"/>
    </source>
</evidence>
<reference evidence="2 3" key="1">
    <citation type="submission" date="2018-10" db="EMBL/GenBank/DDBJ databases">
        <authorList>
            <person name="Perry B.J."/>
            <person name="Sullivan J.T."/>
            <person name="Murphy R.J.T."/>
            <person name="Ramsay J.P."/>
            <person name="Ronson C.W."/>
        </authorList>
    </citation>
    <scope>NUCLEOTIDE SEQUENCE [LARGE SCALE GENOMIC DNA]</scope>
    <source>
        <strain evidence="2 3">R88b</strain>
    </source>
</reference>
<accession>A0A6M7WVT8</accession>
<sequence>MTRIASLLASAFILLLPLSSASAASASAAMPEAATALFEAKTVAARNSALSALEAAAPKDPASAYAAGAGEFFTALELLASGLHRHGFESPQSFMLPLMQLPVPPNPNPEPLTYEEFRAILVAFRDRLEKSATTLGSVPADADIGMVIDLTHVGIDLNEDGTIAPDESMAAVMAALSRGSISQGDAAPALTFRFDRADGYWLQGYAEFLMAQADFWLAHDFRSTFDGSFHMLFPRAKLPLQDILVPPPSEMGSNIFSSEWRIADFISMVHLINWPVVEPERRKAARLELLEMIRLSREDWKAIRAETDNDREWLPGPQQKGENPLTGLEVGEEQVQAWLATLSMAEDLLEGRVLLPHFRITGKGINMKRFFDEPKPFDLVLSITGPGIAPYLETGKILTSEDFDQIQREFGGGGFLTFALWFN</sequence>
<evidence type="ECO:0000256" key="1">
    <source>
        <dbReference type="SAM" id="SignalP"/>
    </source>
</evidence>
<keyword evidence="1" id="KW-0732">Signal</keyword>
<evidence type="ECO:0000313" key="3">
    <source>
        <dbReference type="Proteomes" id="UP000503017"/>
    </source>
</evidence>
<proteinExistence type="predicted"/>
<gene>
    <name evidence="2" type="ORF">EB235_13040</name>
</gene>
<dbReference type="RefSeq" id="WP_027030602.1">
    <property type="nucleotide sequence ID" value="NZ_CP033367.1"/>
</dbReference>
<dbReference type="AlphaFoldDB" id="A0A6M7WVT8"/>
<feature type="chain" id="PRO_5026808622" description="EF-hand domain-containing protein" evidence="1">
    <location>
        <begin position="24"/>
        <end position="423"/>
    </location>
</feature>
<dbReference type="EMBL" id="CP033367">
    <property type="protein sequence ID" value="QKD06277.1"/>
    <property type="molecule type" value="Genomic_DNA"/>
</dbReference>
<dbReference type="Proteomes" id="UP000503017">
    <property type="component" value="Chromosome"/>
</dbReference>